<keyword evidence="6" id="KW-0560">Oxidoreductase</keyword>
<dbReference type="CDD" id="cd12922">
    <property type="entry name" value="VKOR_5"/>
    <property type="match status" value="1"/>
</dbReference>
<keyword evidence="9" id="KW-0676">Redox-active center</keyword>
<evidence type="ECO:0000256" key="1">
    <source>
        <dbReference type="ARBA" id="ARBA00004141"/>
    </source>
</evidence>
<reference evidence="12 14" key="1">
    <citation type="journal article" date="2017" name="Elife">
        <title>Extensive horizontal gene transfer in cheese-associated bacteria.</title>
        <authorList>
            <person name="Bonham K.S."/>
            <person name="Wolfe B.E."/>
            <person name="Dutton R.J."/>
        </authorList>
    </citation>
    <scope>NUCLEOTIDE SEQUENCE [LARGE SCALE GENOMIC DNA]</scope>
    <source>
        <strain evidence="12 14">JB182</strain>
    </source>
</reference>
<dbReference type="GO" id="GO:0016020">
    <property type="term" value="C:membrane"/>
    <property type="evidence" value="ECO:0007669"/>
    <property type="project" value="UniProtKB-SubCell"/>
</dbReference>
<evidence type="ECO:0000313" key="14">
    <source>
        <dbReference type="Proteomes" id="UP000235739"/>
    </source>
</evidence>
<keyword evidence="5 10" id="KW-1133">Transmembrane helix</keyword>
<feature type="transmembrane region" description="Helical" evidence="10">
    <location>
        <begin position="31"/>
        <end position="51"/>
    </location>
</feature>
<keyword evidence="4" id="KW-0874">Quinone</keyword>
<feature type="transmembrane region" description="Helical" evidence="10">
    <location>
        <begin position="92"/>
        <end position="112"/>
    </location>
</feature>
<dbReference type="InterPro" id="IPR012932">
    <property type="entry name" value="VKOR"/>
</dbReference>
<dbReference type="Pfam" id="PF07884">
    <property type="entry name" value="VKOR"/>
    <property type="match status" value="1"/>
</dbReference>
<evidence type="ECO:0000256" key="2">
    <source>
        <dbReference type="ARBA" id="ARBA00006214"/>
    </source>
</evidence>
<keyword evidence="3 10" id="KW-0812">Transmembrane</keyword>
<comment type="subcellular location">
    <subcellularLocation>
        <location evidence="1">Membrane</location>
        <topology evidence="1">Multi-pass membrane protein</topology>
    </subcellularLocation>
</comment>
<feature type="transmembrane region" description="Helical" evidence="10">
    <location>
        <begin position="189"/>
        <end position="211"/>
    </location>
</feature>
<feature type="transmembrane region" description="Helical" evidence="10">
    <location>
        <begin position="150"/>
        <end position="169"/>
    </location>
</feature>
<keyword evidence="8" id="KW-1015">Disulfide bond</keyword>
<dbReference type="Proteomes" id="UP000235739">
    <property type="component" value="Unassembled WGS sequence"/>
</dbReference>
<evidence type="ECO:0000256" key="5">
    <source>
        <dbReference type="ARBA" id="ARBA00022989"/>
    </source>
</evidence>
<evidence type="ECO:0000259" key="11">
    <source>
        <dbReference type="SMART" id="SM00756"/>
    </source>
</evidence>
<evidence type="ECO:0000256" key="9">
    <source>
        <dbReference type="ARBA" id="ARBA00023284"/>
    </source>
</evidence>
<evidence type="ECO:0000256" key="7">
    <source>
        <dbReference type="ARBA" id="ARBA00023136"/>
    </source>
</evidence>
<evidence type="ECO:0000256" key="4">
    <source>
        <dbReference type="ARBA" id="ARBA00022719"/>
    </source>
</evidence>
<dbReference type="GO" id="GO:0048038">
    <property type="term" value="F:quinone binding"/>
    <property type="evidence" value="ECO:0007669"/>
    <property type="project" value="UniProtKB-KW"/>
</dbReference>
<dbReference type="Proteomes" id="UP000297638">
    <property type="component" value="Unassembled WGS sequence"/>
</dbReference>
<evidence type="ECO:0000313" key="13">
    <source>
        <dbReference type="EMBL" id="TFH57021.1"/>
    </source>
</evidence>
<sequence length="215" mass="23943">MNLWNSQNMVSSLENSHSSGVLPWWAKERGFGLFIIVTGFISWLAAGILVLERLELYKNPDYITSCDINPWVSCGTVMKSEQAGIFGFPNPFFGIVCFAVVITVGFALLAGASNLKRWFWLCFQVGVTAAMGLVIWFWSQALYEINALCPYCMVVWAMTIPLFVFTTARNVLTGVIPAGAGVKKFFAEWSWIITAILWVLIAASIVLRFPLAFFG</sequence>
<dbReference type="InterPro" id="IPR038354">
    <property type="entry name" value="VKOR_sf"/>
</dbReference>
<comment type="similarity">
    <text evidence="2">Belongs to the VKOR family.</text>
</comment>
<reference evidence="13 15" key="2">
    <citation type="submission" date="2019-03" db="EMBL/GenBank/DDBJ databases">
        <title>Glutamicibacter sp. LJH19 genome.</title>
        <authorList>
            <person name="Sinai Borker S."/>
            <person name="Kumar R."/>
        </authorList>
    </citation>
    <scope>NUCLEOTIDE SEQUENCE [LARGE SCALE GENOMIC DNA]</scope>
    <source>
        <strain evidence="13 15">LJH19</strain>
    </source>
</reference>
<evidence type="ECO:0000313" key="12">
    <source>
        <dbReference type="EMBL" id="PMQ20784.1"/>
    </source>
</evidence>
<dbReference type="EMBL" id="PNQX01000001">
    <property type="protein sequence ID" value="PMQ20784.1"/>
    <property type="molecule type" value="Genomic_DNA"/>
</dbReference>
<feature type="transmembrane region" description="Helical" evidence="10">
    <location>
        <begin position="118"/>
        <end position="138"/>
    </location>
</feature>
<evidence type="ECO:0000256" key="3">
    <source>
        <dbReference type="ARBA" id="ARBA00022692"/>
    </source>
</evidence>
<keyword evidence="7 10" id="KW-0472">Membrane</keyword>
<evidence type="ECO:0000313" key="15">
    <source>
        <dbReference type="Proteomes" id="UP000297638"/>
    </source>
</evidence>
<dbReference type="Gene3D" id="1.20.1440.130">
    <property type="entry name" value="VKOR domain"/>
    <property type="match status" value="1"/>
</dbReference>
<comment type="caution">
    <text evidence="12">The sequence shown here is derived from an EMBL/GenBank/DDBJ whole genome shotgun (WGS) entry which is preliminary data.</text>
</comment>
<organism evidence="12 14">
    <name type="scientific">Glutamicibacter arilaitensis</name>
    <dbReference type="NCBI Taxonomy" id="256701"/>
    <lineage>
        <taxon>Bacteria</taxon>
        <taxon>Bacillati</taxon>
        <taxon>Actinomycetota</taxon>
        <taxon>Actinomycetes</taxon>
        <taxon>Micrococcales</taxon>
        <taxon>Micrococcaceae</taxon>
        <taxon>Glutamicibacter</taxon>
    </lineage>
</organism>
<evidence type="ECO:0000256" key="6">
    <source>
        <dbReference type="ARBA" id="ARBA00023002"/>
    </source>
</evidence>
<gene>
    <name evidence="12" type="ORF">CIK84_04130</name>
    <name evidence="13" type="ORF">EXY26_08470</name>
</gene>
<dbReference type="AlphaFoldDB" id="A0A2N7S3T2"/>
<dbReference type="GO" id="GO:0016491">
    <property type="term" value="F:oxidoreductase activity"/>
    <property type="evidence" value="ECO:0007669"/>
    <property type="project" value="UniProtKB-KW"/>
</dbReference>
<protein>
    <submittedName>
        <fullName evidence="13">Vitamin K epoxide reductase family protein</fullName>
    </submittedName>
</protein>
<evidence type="ECO:0000256" key="10">
    <source>
        <dbReference type="SAM" id="Phobius"/>
    </source>
</evidence>
<dbReference type="InterPro" id="IPR041714">
    <property type="entry name" value="VKOR_Actinobacteria"/>
</dbReference>
<dbReference type="SMART" id="SM00756">
    <property type="entry name" value="VKc"/>
    <property type="match status" value="1"/>
</dbReference>
<name>A0A2N7S3T2_9MICC</name>
<dbReference type="EMBL" id="SPDS01000001">
    <property type="protein sequence ID" value="TFH57021.1"/>
    <property type="molecule type" value="Genomic_DNA"/>
</dbReference>
<proteinExistence type="inferred from homology"/>
<accession>A0A2N7S3T2</accession>
<evidence type="ECO:0000256" key="8">
    <source>
        <dbReference type="ARBA" id="ARBA00023157"/>
    </source>
</evidence>
<feature type="domain" description="Vitamin K epoxide reductase" evidence="11">
    <location>
        <begin position="28"/>
        <end position="170"/>
    </location>
</feature>